<feature type="non-terminal residue" evidence="2">
    <location>
        <position position="1"/>
    </location>
</feature>
<feature type="non-terminal residue" evidence="2">
    <location>
        <position position="66"/>
    </location>
</feature>
<accession>A0AAV7X574</accession>
<reference evidence="2" key="1">
    <citation type="journal article" date="2022" name="bioRxiv">
        <title>Sequencing and chromosome-scale assembly of the giantPleurodeles waltlgenome.</title>
        <authorList>
            <person name="Brown T."/>
            <person name="Elewa A."/>
            <person name="Iarovenko S."/>
            <person name="Subramanian E."/>
            <person name="Araus A.J."/>
            <person name="Petzold A."/>
            <person name="Susuki M."/>
            <person name="Suzuki K.-i.T."/>
            <person name="Hayashi T."/>
            <person name="Toyoda A."/>
            <person name="Oliveira C."/>
            <person name="Osipova E."/>
            <person name="Leigh N.D."/>
            <person name="Simon A."/>
            <person name="Yun M.H."/>
        </authorList>
    </citation>
    <scope>NUCLEOTIDE SEQUENCE</scope>
    <source>
        <strain evidence="2">20211129_DDA</strain>
        <tissue evidence="2">Liver</tissue>
    </source>
</reference>
<evidence type="ECO:0000313" key="3">
    <source>
        <dbReference type="Proteomes" id="UP001066276"/>
    </source>
</evidence>
<evidence type="ECO:0000313" key="2">
    <source>
        <dbReference type="EMBL" id="KAJ1219294.1"/>
    </source>
</evidence>
<proteinExistence type="predicted"/>
<name>A0AAV7X574_PLEWA</name>
<comment type="caution">
    <text evidence="2">The sequence shown here is derived from an EMBL/GenBank/DDBJ whole genome shotgun (WGS) entry which is preliminary data.</text>
</comment>
<gene>
    <name evidence="2" type="ORF">NDU88_006863</name>
</gene>
<feature type="region of interest" description="Disordered" evidence="1">
    <location>
        <begin position="1"/>
        <end position="47"/>
    </location>
</feature>
<organism evidence="2 3">
    <name type="scientific">Pleurodeles waltl</name>
    <name type="common">Iberian ribbed newt</name>
    <dbReference type="NCBI Taxonomy" id="8319"/>
    <lineage>
        <taxon>Eukaryota</taxon>
        <taxon>Metazoa</taxon>
        <taxon>Chordata</taxon>
        <taxon>Craniata</taxon>
        <taxon>Vertebrata</taxon>
        <taxon>Euteleostomi</taxon>
        <taxon>Amphibia</taxon>
        <taxon>Batrachia</taxon>
        <taxon>Caudata</taxon>
        <taxon>Salamandroidea</taxon>
        <taxon>Salamandridae</taxon>
        <taxon>Pleurodelinae</taxon>
        <taxon>Pleurodeles</taxon>
    </lineage>
</organism>
<sequence length="66" mass="6892">LKGKKNGTAPAGPAGAGETPTTSADAHGSAKPNKHTNHQWTRRSRLKFDCCRSRWSKGDTAVGSGS</sequence>
<feature type="compositionally biased region" description="Basic residues" evidence="1">
    <location>
        <begin position="32"/>
        <end position="45"/>
    </location>
</feature>
<keyword evidence="3" id="KW-1185">Reference proteome</keyword>
<evidence type="ECO:0000256" key="1">
    <source>
        <dbReference type="SAM" id="MobiDB-lite"/>
    </source>
</evidence>
<protein>
    <submittedName>
        <fullName evidence="2">Uncharacterized protein</fullName>
    </submittedName>
</protein>
<feature type="compositionally biased region" description="Low complexity" evidence="1">
    <location>
        <begin position="7"/>
        <end position="22"/>
    </location>
</feature>
<dbReference type="Proteomes" id="UP001066276">
    <property type="component" value="Chromosome 1_1"/>
</dbReference>
<dbReference type="EMBL" id="JANPWB010000001">
    <property type="protein sequence ID" value="KAJ1219294.1"/>
    <property type="molecule type" value="Genomic_DNA"/>
</dbReference>
<dbReference type="AlphaFoldDB" id="A0AAV7X574"/>